<organism evidence="2 3">
    <name type="scientific">Rubellimicrobium rubrum</name>
    <dbReference type="NCBI Taxonomy" id="2585369"/>
    <lineage>
        <taxon>Bacteria</taxon>
        <taxon>Pseudomonadati</taxon>
        <taxon>Pseudomonadota</taxon>
        <taxon>Alphaproteobacteria</taxon>
        <taxon>Rhodobacterales</taxon>
        <taxon>Roseobacteraceae</taxon>
        <taxon>Rubellimicrobium</taxon>
    </lineage>
</organism>
<comment type="caution">
    <text evidence="2">The sequence shown here is derived from an EMBL/GenBank/DDBJ whole genome shotgun (WGS) entry which is preliminary data.</text>
</comment>
<sequence>MTKQPRKYATAVQTLIDPDTGRTLGWIYRWDNGETSRMSVHDLPPGLLDRGGERSPPTRGQPL</sequence>
<evidence type="ECO:0000256" key="1">
    <source>
        <dbReference type="SAM" id="MobiDB-lite"/>
    </source>
</evidence>
<protein>
    <submittedName>
        <fullName evidence="2">Uncharacterized protein</fullName>
    </submittedName>
</protein>
<dbReference type="RefSeq" id="WP_139078648.1">
    <property type="nucleotide sequence ID" value="NZ_VDFU01000038.1"/>
</dbReference>
<reference evidence="2 3" key="1">
    <citation type="submission" date="2019-06" db="EMBL/GenBank/DDBJ databases">
        <title>YIM 131921 draft genome.</title>
        <authorList>
            <person name="Jiang L."/>
        </authorList>
    </citation>
    <scope>NUCLEOTIDE SEQUENCE [LARGE SCALE GENOMIC DNA]</scope>
    <source>
        <strain evidence="2 3">YIM 131921</strain>
    </source>
</reference>
<dbReference type="EMBL" id="VDFU01000038">
    <property type="protein sequence ID" value="TNC46251.1"/>
    <property type="molecule type" value="Genomic_DNA"/>
</dbReference>
<dbReference type="OrthoDB" id="7861326at2"/>
<proteinExistence type="predicted"/>
<keyword evidence="3" id="KW-1185">Reference proteome</keyword>
<dbReference type="Proteomes" id="UP000305887">
    <property type="component" value="Unassembled WGS sequence"/>
</dbReference>
<feature type="region of interest" description="Disordered" evidence="1">
    <location>
        <begin position="36"/>
        <end position="63"/>
    </location>
</feature>
<accession>A0A5C4MLQ9</accession>
<dbReference type="AlphaFoldDB" id="A0A5C4MLQ9"/>
<evidence type="ECO:0000313" key="3">
    <source>
        <dbReference type="Proteomes" id="UP000305887"/>
    </source>
</evidence>
<evidence type="ECO:0000313" key="2">
    <source>
        <dbReference type="EMBL" id="TNC46251.1"/>
    </source>
</evidence>
<name>A0A5C4MLQ9_9RHOB</name>
<gene>
    <name evidence="2" type="ORF">FHG66_19100</name>
</gene>